<keyword evidence="4" id="KW-1185">Reference proteome</keyword>
<gene>
    <name evidence="3" type="ORF">DY048_07640</name>
</gene>
<dbReference type="Pfam" id="PF12978">
    <property type="entry name" value="DUF3862"/>
    <property type="match status" value="1"/>
</dbReference>
<protein>
    <submittedName>
        <fullName evidence="3">DUF3862 domain-containing protein</fullName>
    </submittedName>
</protein>
<evidence type="ECO:0000256" key="1">
    <source>
        <dbReference type="ARBA" id="ARBA00022729"/>
    </source>
</evidence>
<organism evidence="3 4">
    <name type="scientific">Apilactobacillus timberlakei</name>
    <dbReference type="NCBI Taxonomy" id="2008380"/>
    <lineage>
        <taxon>Bacteria</taxon>
        <taxon>Bacillati</taxon>
        <taxon>Bacillota</taxon>
        <taxon>Bacilli</taxon>
        <taxon>Lactobacillales</taxon>
        <taxon>Lactobacillaceae</taxon>
        <taxon>Apilactobacillus</taxon>
    </lineage>
</organism>
<evidence type="ECO:0000313" key="3">
    <source>
        <dbReference type="EMBL" id="TPR12414.1"/>
    </source>
</evidence>
<proteinExistence type="predicted"/>
<evidence type="ECO:0000256" key="2">
    <source>
        <dbReference type="SAM" id="SignalP"/>
    </source>
</evidence>
<dbReference type="Gene3D" id="3.30.1450.10">
    <property type="match status" value="2"/>
</dbReference>
<comment type="caution">
    <text evidence="3">The sequence shown here is derived from an EMBL/GenBank/DDBJ whole genome shotgun (WGS) entry which is preliminary data.</text>
</comment>
<keyword evidence="1 2" id="KW-0732">Signal</keyword>
<dbReference type="PROSITE" id="PS51257">
    <property type="entry name" value="PROKAR_LIPOPROTEIN"/>
    <property type="match status" value="1"/>
</dbReference>
<name>A0ABY2YW45_9LACO</name>
<feature type="chain" id="PRO_5047508062" evidence="2">
    <location>
        <begin position="20"/>
        <end position="200"/>
    </location>
</feature>
<dbReference type="RefSeq" id="WP_105988420.1">
    <property type="nucleotide sequence ID" value="NZ_POST01000007.1"/>
</dbReference>
<dbReference type="Proteomes" id="UP000767392">
    <property type="component" value="Unassembled WGS sequence"/>
</dbReference>
<dbReference type="InterPro" id="IPR024418">
    <property type="entry name" value="DUF3862"/>
</dbReference>
<dbReference type="EMBL" id="QUAM01000008">
    <property type="protein sequence ID" value="TPR12414.1"/>
    <property type="molecule type" value="Genomic_DNA"/>
</dbReference>
<accession>A0ABY2YW45</accession>
<feature type="signal peptide" evidence="2">
    <location>
        <begin position="1"/>
        <end position="19"/>
    </location>
</feature>
<evidence type="ECO:0000313" key="4">
    <source>
        <dbReference type="Proteomes" id="UP000767392"/>
    </source>
</evidence>
<sequence length="200" mass="21369">MKKLVSIATISLLALTISACGNSNDKKGSNNSSSSSKVVNNSKVTMNHYQAIKLSSMMDNSGGDNEKTVKNILGKPSRVTTSETNGKKMVTYTWDKLNTSFKAKNVNVGFNDGKAMTKSYANLDLNQMKPLDQSKVKTIKSGTSYKDVISKLGTPSSESEAGSGNMAMKEAMYITSTKGDATGFTFMGGNVSQISSNKIK</sequence>
<reference evidence="3 4" key="1">
    <citation type="submission" date="2018-08" db="EMBL/GenBank/DDBJ databases">
        <title>Comparative genomics of wild bee and flower associated Lactobacillus reveals potential adaptation to the bee host.</title>
        <authorList>
            <person name="Vuong H.Q."/>
            <person name="Mcfrederick Q.S."/>
        </authorList>
    </citation>
    <scope>NUCLEOTIDE SEQUENCE [LARGE SCALE GENOMIC DNA]</scope>
    <source>
        <strain evidence="3 4">HV_04</strain>
    </source>
</reference>
<dbReference type="InterPro" id="IPR037873">
    <property type="entry name" value="BamE-like"/>
</dbReference>